<sequence length="72" mass="8116">MQIELRKDLALQPGTFSAVIAPEKMMIDALNSHADLQCFLFLYIGGNYSRILAGINRSSKSFEVRRGFTAHR</sequence>
<organism evidence="1 2">
    <name type="scientific">Methanoregula boonei (strain DSM 21154 / JCM 14090 / 6A8)</name>
    <dbReference type="NCBI Taxonomy" id="456442"/>
    <lineage>
        <taxon>Archaea</taxon>
        <taxon>Methanobacteriati</taxon>
        <taxon>Methanobacteriota</taxon>
        <taxon>Stenosarchaea group</taxon>
        <taxon>Methanomicrobia</taxon>
        <taxon>Methanomicrobiales</taxon>
        <taxon>Methanoregulaceae</taxon>
        <taxon>Methanoregula</taxon>
    </lineage>
</organism>
<accession>A7I5A1</accession>
<keyword evidence="2" id="KW-1185">Reference proteome</keyword>
<evidence type="ECO:0000313" key="2">
    <source>
        <dbReference type="Proteomes" id="UP000002408"/>
    </source>
</evidence>
<dbReference type="STRING" id="456442.Mboo_0392"/>
<dbReference type="AlphaFoldDB" id="A7I5A1"/>
<dbReference type="Proteomes" id="UP000002408">
    <property type="component" value="Chromosome"/>
</dbReference>
<reference evidence="2" key="1">
    <citation type="journal article" date="2015" name="Microbiology">
        <title>Genome of Methanoregula boonei 6A8 reveals adaptations to oligotrophic peatland environments.</title>
        <authorList>
            <person name="Braeuer S."/>
            <person name="Cadillo-Quiroz H."/>
            <person name="Kyrpides N."/>
            <person name="Woyke T."/>
            <person name="Goodwin L."/>
            <person name="Detter C."/>
            <person name="Podell S."/>
            <person name="Yavitt J.B."/>
            <person name="Zinder S.H."/>
        </authorList>
    </citation>
    <scope>NUCLEOTIDE SEQUENCE [LARGE SCALE GENOMIC DNA]</scope>
    <source>
        <strain evidence="2">DSM 21154 / JCM 14090 / 6A8</strain>
    </source>
</reference>
<name>A7I5A1_METB6</name>
<dbReference type="OrthoDB" id="118046at2157"/>
<dbReference type="KEGG" id="mbn:Mboo_0392"/>
<proteinExistence type="predicted"/>
<gene>
    <name evidence="1" type="ordered locus">Mboo_0392</name>
</gene>
<evidence type="ECO:0000313" key="1">
    <source>
        <dbReference type="EMBL" id="ABS54912.1"/>
    </source>
</evidence>
<protein>
    <submittedName>
        <fullName evidence="1">Uncharacterized protein</fullName>
    </submittedName>
</protein>
<dbReference type="HOGENOM" id="CLU_2712767_0_0_2"/>
<dbReference type="RefSeq" id="WP_011991400.1">
    <property type="nucleotide sequence ID" value="NC_009712.1"/>
</dbReference>
<dbReference type="EMBL" id="CP000780">
    <property type="protein sequence ID" value="ABS54912.1"/>
    <property type="molecule type" value="Genomic_DNA"/>
</dbReference>
<dbReference type="eggNOG" id="arCOG07763">
    <property type="taxonomic scope" value="Archaea"/>
</dbReference>
<dbReference type="GeneID" id="5411408"/>